<dbReference type="GO" id="GO:0030428">
    <property type="term" value="C:cell septum"/>
    <property type="evidence" value="ECO:0007669"/>
    <property type="project" value="TreeGrafter"/>
</dbReference>
<keyword evidence="6" id="KW-0131">Cell cycle</keyword>
<evidence type="ECO:0000256" key="6">
    <source>
        <dbReference type="ARBA" id="ARBA00023306"/>
    </source>
</evidence>
<dbReference type="InterPro" id="IPR053712">
    <property type="entry name" value="Bac_CellDiv_Activator"/>
</dbReference>
<dbReference type="GO" id="GO:0032153">
    <property type="term" value="C:cell division site"/>
    <property type="evidence" value="ECO:0007669"/>
    <property type="project" value="TreeGrafter"/>
</dbReference>
<protein>
    <recommendedName>
        <fullName evidence="2">Cell division protein ZapA</fullName>
    </recommendedName>
    <alternativeName>
        <fullName evidence="9">Z ring-associated protein ZapA</fullName>
    </alternativeName>
</protein>
<evidence type="ECO:0000313" key="12">
    <source>
        <dbReference type="Proteomes" id="UP000681343"/>
    </source>
</evidence>
<dbReference type="PANTHER" id="PTHR34981:SF1">
    <property type="entry name" value="CELL DIVISION PROTEIN ZAPA"/>
    <property type="match status" value="1"/>
</dbReference>
<comment type="subunit">
    <text evidence="8">Homodimer. Interacts with FtsZ.</text>
</comment>
<feature type="coiled-coil region" evidence="10">
    <location>
        <begin position="55"/>
        <end position="103"/>
    </location>
</feature>
<dbReference type="GO" id="GO:0043093">
    <property type="term" value="P:FtsZ-dependent cytokinesis"/>
    <property type="evidence" value="ECO:0007669"/>
    <property type="project" value="TreeGrafter"/>
</dbReference>
<organism evidence="11 12">
    <name type="scientific">Vescimonas fastidiosa</name>
    <dbReference type="NCBI Taxonomy" id="2714353"/>
    <lineage>
        <taxon>Bacteria</taxon>
        <taxon>Bacillati</taxon>
        <taxon>Bacillota</taxon>
        <taxon>Clostridia</taxon>
        <taxon>Eubacteriales</taxon>
        <taxon>Oscillospiraceae</taxon>
        <taxon>Vescimonas</taxon>
    </lineage>
</organism>
<evidence type="ECO:0000256" key="2">
    <source>
        <dbReference type="ARBA" id="ARBA00015195"/>
    </source>
</evidence>
<keyword evidence="4" id="KW-0132">Cell division</keyword>
<dbReference type="AlphaFoldDB" id="A0A810PV00"/>
<dbReference type="RefSeq" id="WP_212821255.1">
    <property type="nucleotide sequence ID" value="NZ_AP023416.1"/>
</dbReference>
<comment type="subcellular location">
    <subcellularLocation>
        <location evidence="1">Cytoplasm</location>
    </subcellularLocation>
</comment>
<gene>
    <name evidence="11" type="ORF">MM35RIKEN_17620</name>
</gene>
<keyword evidence="10" id="KW-0175">Coiled coil</keyword>
<geneLocation type="plasmid" evidence="11 12">
    <name>pMM35_01</name>
</geneLocation>
<keyword evidence="12" id="KW-1185">Reference proteome</keyword>
<evidence type="ECO:0000256" key="4">
    <source>
        <dbReference type="ARBA" id="ARBA00022618"/>
    </source>
</evidence>
<keyword evidence="11" id="KW-0614">Plasmid</keyword>
<dbReference type="GO" id="GO:0000917">
    <property type="term" value="P:division septum assembly"/>
    <property type="evidence" value="ECO:0007669"/>
    <property type="project" value="UniProtKB-KW"/>
</dbReference>
<evidence type="ECO:0000256" key="7">
    <source>
        <dbReference type="ARBA" id="ARBA00024910"/>
    </source>
</evidence>
<dbReference type="Proteomes" id="UP000681343">
    <property type="component" value="Plasmid pMM35_01"/>
</dbReference>
<dbReference type="Gene3D" id="6.10.250.790">
    <property type="match status" value="1"/>
</dbReference>
<keyword evidence="3" id="KW-0963">Cytoplasm</keyword>
<dbReference type="EMBL" id="AP023416">
    <property type="protein sequence ID" value="BCK79570.1"/>
    <property type="molecule type" value="Genomic_DNA"/>
</dbReference>
<keyword evidence="5" id="KW-0717">Septation</keyword>
<dbReference type="Pfam" id="PF05164">
    <property type="entry name" value="ZapA"/>
    <property type="match status" value="1"/>
</dbReference>
<reference evidence="11" key="1">
    <citation type="submission" date="2020-09" db="EMBL/GenBank/DDBJ databases">
        <title>New species isolated from human feces.</title>
        <authorList>
            <person name="Kitahara M."/>
            <person name="Shigeno Y."/>
            <person name="Shime M."/>
            <person name="Matsumoto Y."/>
            <person name="Nakamura S."/>
            <person name="Motooka D."/>
            <person name="Fukuoka S."/>
            <person name="Nishikawa H."/>
            <person name="Benno Y."/>
        </authorList>
    </citation>
    <scope>NUCLEOTIDE SEQUENCE</scope>
    <source>
        <strain evidence="11">MM35</strain>
        <plasmid evidence="11">pMM35_01</plasmid>
    </source>
</reference>
<accession>A0A810PV00</accession>
<dbReference type="KEGG" id="vfa:MM35RIKEN_17620"/>
<dbReference type="InterPro" id="IPR007838">
    <property type="entry name" value="Cell_div_ZapA-like"/>
</dbReference>
<evidence type="ECO:0000256" key="3">
    <source>
        <dbReference type="ARBA" id="ARBA00022490"/>
    </source>
</evidence>
<evidence type="ECO:0000256" key="9">
    <source>
        <dbReference type="ARBA" id="ARBA00033158"/>
    </source>
</evidence>
<sequence length="106" mass="11688">MANRITVNICGEDYTLVAEENTAYMEQVASLVDKKMTEIIAGAKVGRGDAAVLAAVNLADELLKSEQTAENLRRQVKSYLDEAAQAKNEASELKRQLYKAQQQGRK</sequence>
<dbReference type="GO" id="GO:0000921">
    <property type="term" value="P:septin ring assembly"/>
    <property type="evidence" value="ECO:0007669"/>
    <property type="project" value="TreeGrafter"/>
</dbReference>
<evidence type="ECO:0000256" key="10">
    <source>
        <dbReference type="SAM" id="Coils"/>
    </source>
</evidence>
<dbReference type="PANTHER" id="PTHR34981">
    <property type="entry name" value="CELL DIVISION PROTEIN ZAPA"/>
    <property type="match status" value="1"/>
</dbReference>
<proteinExistence type="predicted"/>
<dbReference type="InterPro" id="IPR036192">
    <property type="entry name" value="Cell_div_ZapA-like_sf"/>
</dbReference>
<evidence type="ECO:0000256" key="5">
    <source>
        <dbReference type="ARBA" id="ARBA00023210"/>
    </source>
</evidence>
<dbReference type="GO" id="GO:0005829">
    <property type="term" value="C:cytosol"/>
    <property type="evidence" value="ECO:0007669"/>
    <property type="project" value="TreeGrafter"/>
</dbReference>
<evidence type="ECO:0000256" key="8">
    <source>
        <dbReference type="ARBA" id="ARBA00026068"/>
    </source>
</evidence>
<comment type="function">
    <text evidence="7">Activator of cell division through the inhibition of FtsZ GTPase activity, therefore promoting FtsZ assembly into bundles of protofilaments necessary for the formation of the division Z ring. It is recruited early at mid-cell but it is not essential for cell division.</text>
</comment>
<dbReference type="SUPFAM" id="SSF102829">
    <property type="entry name" value="Cell division protein ZapA-like"/>
    <property type="match status" value="1"/>
</dbReference>
<name>A0A810PV00_9FIRM</name>
<evidence type="ECO:0000313" key="11">
    <source>
        <dbReference type="EMBL" id="BCK79570.1"/>
    </source>
</evidence>
<evidence type="ECO:0000256" key="1">
    <source>
        <dbReference type="ARBA" id="ARBA00004496"/>
    </source>
</evidence>